<sequence>MKLNIKAKNFNLTDDITRESEKKFDRLDKYFHEEEELDLKFAKEGVDFEVEATVFLDNGTILRAEAADQSYQNAIDRVIDALVRQIRKHKTRLQRDRKTGESIKFEALDLYESDEEKQDEEEIKIAREKSIPVKPMSAEEAILQMELLNHNFFVYQDASDMEIRVVYKRRKGDYGMIVPTK</sequence>
<dbReference type="InterPro" id="IPR036567">
    <property type="entry name" value="RHF-like"/>
</dbReference>
<comment type="caution">
    <text evidence="4">The sequence shown here is derived from an EMBL/GenBank/DDBJ whole genome shotgun (WGS) entry which is preliminary data.</text>
</comment>
<dbReference type="HAMAP" id="MF_00839">
    <property type="entry name" value="HPF"/>
    <property type="match status" value="1"/>
</dbReference>
<evidence type="ECO:0000313" key="4">
    <source>
        <dbReference type="EMBL" id="MFO3668046.1"/>
    </source>
</evidence>
<dbReference type="InterPro" id="IPR038416">
    <property type="entry name" value="Ribosom_S30AE_C_sf"/>
</dbReference>
<dbReference type="RefSeq" id="WP_106460700.1">
    <property type="nucleotide sequence ID" value="NZ_JBGMEF010000048.1"/>
</dbReference>
<dbReference type="Gene3D" id="3.30.505.50">
    <property type="entry name" value="Sigma 54 modulation/S30EA ribosomal protein, C-terminal domain"/>
    <property type="match status" value="1"/>
</dbReference>
<dbReference type="CDD" id="cd00552">
    <property type="entry name" value="RaiA"/>
    <property type="match status" value="1"/>
</dbReference>
<organism evidence="4 5">
    <name type="scientific">Anaerococcus kampingae</name>
    <dbReference type="NCBI Taxonomy" id="3115614"/>
    <lineage>
        <taxon>Bacteria</taxon>
        <taxon>Bacillati</taxon>
        <taxon>Bacillota</taxon>
        <taxon>Tissierellia</taxon>
        <taxon>Tissierellales</taxon>
        <taxon>Peptoniphilaceae</taxon>
        <taxon>Anaerococcus</taxon>
    </lineage>
</organism>
<dbReference type="InterPro" id="IPR003489">
    <property type="entry name" value="RHF/RaiA"/>
</dbReference>
<dbReference type="InterPro" id="IPR034694">
    <property type="entry name" value="HPF_long/plastid"/>
</dbReference>
<dbReference type="SUPFAM" id="SSF69754">
    <property type="entry name" value="Ribosome binding protein Y (YfiA homologue)"/>
    <property type="match status" value="1"/>
</dbReference>
<evidence type="ECO:0000256" key="2">
    <source>
        <dbReference type="HAMAP-Rule" id="MF_00839"/>
    </source>
</evidence>
<keyword evidence="2" id="KW-0963">Cytoplasm</keyword>
<evidence type="ECO:0000313" key="5">
    <source>
        <dbReference type="Proteomes" id="UP001637994"/>
    </source>
</evidence>
<dbReference type="InterPro" id="IPR032528">
    <property type="entry name" value="Ribosom_S30AE_C"/>
</dbReference>
<keyword evidence="1 2" id="KW-0810">Translation regulation</keyword>
<dbReference type="NCBIfam" id="TIGR00741">
    <property type="entry name" value="yfiA"/>
    <property type="match status" value="1"/>
</dbReference>
<proteinExistence type="inferred from homology"/>
<dbReference type="Gene3D" id="3.30.160.100">
    <property type="entry name" value="Ribosome hibernation promotion factor-like"/>
    <property type="match status" value="1"/>
</dbReference>
<comment type="similarity">
    <text evidence="2">Belongs to the HPF/YfiA ribosome-associated protein family. Long HPF subfamily.</text>
</comment>
<comment type="subunit">
    <text evidence="2">Interacts with 100S ribosomes.</text>
</comment>
<dbReference type="Pfam" id="PF16321">
    <property type="entry name" value="Ribosom_S30AE_C"/>
    <property type="match status" value="1"/>
</dbReference>
<keyword evidence="5" id="KW-1185">Reference proteome</keyword>
<dbReference type="Proteomes" id="UP001637994">
    <property type="component" value="Unassembled WGS sequence"/>
</dbReference>
<dbReference type="EMBL" id="JBGMEF010000048">
    <property type="protein sequence ID" value="MFO3668046.1"/>
    <property type="molecule type" value="Genomic_DNA"/>
</dbReference>
<name>A0ABW9MIC4_9FIRM</name>
<accession>A0ABW9MIC4</accession>
<reference evidence="4 5" key="1">
    <citation type="journal article" date="2025" name="Anaerobe">
        <title>Description of Anaerococcus kampingiae sp. nov., Anaerococcus groningensis sp. nov., Anaerococcus martiniensis sp. nov., and Anaerococcus cruorum sp. nov., isolated from human clinical specimens.</title>
        <authorList>
            <person name="Boiten K.E."/>
            <person name="Meijer J."/>
            <person name="van Wezel E.M."/>
            <person name="Veloo A.C.M."/>
        </authorList>
    </citation>
    <scope>NUCLEOTIDE SEQUENCE [LARGE SCALE GENOMIC DNA]</scope>
    <source>
        <strain evidence="4 5">ENR0874</strain>
    </source>
</reference>
<evidence type="ECO:0000259" key="3">
    <source>
        <dbReference type="Pfam" id="PF16321"/>
    </source>
</evidence>
<dbReference type="PANTHER" id="PTHR33231">
    <property type="entry name" value="30S RIBOSOMAL PROTEIN"/>
    <property type="match status" value="1"/>
</dbReference>
<dbReference type="Pfam" id="PF02482">
    <property type="entry name" value="Ribosomal_S30AE"/>
    <property type="match status" value="1"/>
</dbReference>
<dbReference type="InterPro" id="IPR050574">
    <property type="entry name" value="HPF/YfiA_ribosome-assoc"/>
</dbReference>
<comment type="function">
    <text evidence="2">Required for dimerization of active 70S ribosomes into 100S ribosomes in stationary phase; 100S ribosomes are translationally inactive and sometimes present during exponential growth.</text>
</comment>
<protein>
    <recommendedName>
        <fullName evidence="2">Ribosome hibernation promoting factor</fullName>
        <shortName evidence="2">HPF</shortName>
    </recommendedName>
</protein>
<dbReference type="PANTHER" id="PTHR33231:SF1">
    <property type="entry name" value="30S RIBOSOMAL PROTEIN"/>
    <property type="match status" value="1"/>
</dbReference>
<gene>
    <name evidence="2 4" type="primary">hpf</name>
    <name evidence="4" type="ORF">ACCQ42_09800</name>
</gene>
<evidence type="ECO:0000256" key="1">
    <source>
        <dbReference type="ARBA" id="ARBA00022845"/>
    </source>
</evidence>
<comment type="subcellular location">
    <subcellularLocation>
        <location evidence="2">Cytoplasm</location>
    </subcellularLocation>
</comment>
<feature type="domain" description="Sigma 54 modulation/S30EA ribosomal protein C-terminal" evidence="3">
    <location>
        <begin position="121"/>
        <end position="175"/>
    </location>
</feature>